<evidence type="ECO:0000256" key="1">
    <source>
        <dbReference type="ARBA" id="ARBA00005049"/>
    </source>
</evidence>
<dbReference type="AlphaFoldDB" id="R8B156"/>
<dbReference type="PANTHER" id="PTHR43463:SF1">
    <property type="entry name" value="NICOTINATE-NUCLEOTIDE--DIMETHYLBENZIMIDAZOLE PHOSPHORIBOSYLTRANSFERASE"/>
    <property type="match status" value="1"/>
</dbReference>
<dbReference type="PATRIC" id="fig|1318628.3.peg.2349"/>
<comment type="caution">
    <text evidence="11">The sequence shown here is derived from an EMBL/GenBank/DDBJ whole genome shotgun (WGS) entry which is preliminary data.</text>
</comment>
<dbReference type="GO" id="GO:0009236">
    <property type="term" value="P:cobalamin biosynthetic process"/>
    <property type="evidence" value="ECO:0007669"/>
    <property type="project" value="UniProtKB-UniRule"/>
</dbReference>
<dbReference type="EC" id="2.4.2.21" evidence="3 10"/>
<evidence type="ECO:0000256" key="3">
    <source>
        <dbReference type="ARBA" id="ARBA00011991"/>
    </source>
</evidence>
<comment type="similarity">
    <text evidence="2 10">Belongs to the CobT family.</text>
</comment>
<evidence type="ECO:0000256" key="6">
    <source>
        <dbReference type="ARBA" id="ARBA00022676"/>
    </source>
</evidence>
<dbReference type="InterPro" id="IPR036087">
    <property type="entry name" value="Nict_dMeBzImd_PRibTrfase_sf"/>
</dbReference>
<comment type="pathway">
    <text evidence="1 10">Nucleoside biosynthesis; alpha-ribazole biosynthesis; alpha-ribazole from 5,6-dimethylbenzimidazole: step 1/2.</text>
</comment>
<feature type="active site" description="Proton acceptor" evidence="10">
    <location>
        <position position="318"/>
    </location>
</feature>
<keyword evidence="7 10" id="KW-0808">Transferase</keyword>
<dbReference type="UniPathway" id="UPA00061">
    <property type="reaction ID" value="UER00516"/>
</dbReference>
<dbReference type="EMBL" id="ASAD01000011">
    <property type="protein sequence ID" value="EON92297.1"/>
    <property type="molecule type" value="Genomic_DNA"/>
</dbReference>
<gene>
    <name evidence="10" type="primary">cobT</name>
    <name evidence="11" type="ORF">MARLIPOL_11761</name>
</gene>
<evidence type="ECO:0000256" key="9">
    <source>
        <dbReference type="ARBA" id="ARBA00047340"/>
    </source>
</evidence>
<dbReference type="HAMAP" id="MF_00230">
    <property type="entry name" value="CobT"/>
    <property type="match status" value="1"/>
</dbReference>
<dbReference type="OrthoDB" id="9781491at2"/>
<evidence type="ECO:0000256" key="7">
    <source>
        <dbReference type="ARBA" id="ARBA00022679"/>
    </source>
</evidence>
<dbReference type="PANTHER" id="PTHR43463">
    <property type="entry name" value="NICOTINATE-NUCLEOTIDE--DIMETHYLBENZIMIDAZOLE PHOSPHORIBOSYLTRANSFERASE"/>
    <property type="match status" value="1"/>
</dbReference>
<sequence length="354" mass="36210">MLSLPPSWTQQPPKPDTLRIRQATDRQQALTKPPGSLGRLEQLAVQLAGLQKTEQPTVDPVRITVFAGDHGVCEEGVSAFPQEVTAQMIANFAGGGAAISVLAKQLDASLEVVNLGTVGEVPELPGVRDEQIAPATANLAVTNAMTEDQVCAALASGDAAAERAADAGCRLFIGGDMGIGNTTSAAALACALLNQSPESLVGPGTGLDTAGISRKSQVVDRALKRHGDNTDPLTVLASLGGFEIAALTGAILGCAARGIPVLVDGYIVSVAALLGVFQQPALRDWLLFAHRSAEPGHARVLEALDAKPLLDLGMRLGEGSGAAVAVPLLRAACALHNNMASFADAGVSNKDTAS</sequence>
<comment type="catalytic activity">
    <reaction evidence="9 10">
        <text>5,6-dimethylbenzimidazole + nicotinate beta-D-ribonucleotide = alpha-ribazole 5'-phosphate + nicotinate + H(+)</text>
        <dbReference type="Rhea" id="RHEA:11196"/>
        <dbReference type="ChEBI" id="CHEBI:15378"/>
        <dbReference type="ChEBI" id="CHEBI:15890"/>
        <dbReference type="ChEBI" id="CHEBI:32544"/>
        <dbReference type="ChEBI" id="CHEBI:57502"/>
        <dbReference type="ChEBI" id="CHEBI:57918"/>
        <dbReference type="EC" id="2.4.2.21"/>
    </reaction>
</comment>
<dbReference type="Pfam" id="PF02277">
    <property type="entry name" value="DBI_PRT"/>
    <property type="match status" value="1"/>
</dbReference>
<dbReference type="SUPFAM" id="SSF52733">
    <property type="entry name" value="Nicotinate mononucleotide:5,6-dimethylbenzimidazole phosphoribosyltransferase (CobT)"/>
    <property type="match status" value="1"/>
</dbReference>
<keyword evidence="5 10" id="KW-0169">Cobalamin biosynthesis</keyword>
<evidence type="ECO:0000313" key="12">
    <source>
        <dbReference type="Proteomes" id="UP000016540"/>
    </source>
</evidence>
<protein>
    <recommendedName>
        <fullName evidence="4 10">Nicotinate-nucleotide--dimethylbenzimidazole phosphoribosyltransferase</fullName>
        <shortName evidence="10">NN:DBI PRT</shortName>
        <ecNumber evidence="3 10">2.4.2.21</ecNumber>
    </recommendedName>
    <alternativeName>
        <fullName evidence="8 10">N(1)-alpha-phosphoribosyltransferase</fullName>
    </alternativeName>
</protein>
<dbReference type="Gene3D" id="3.40.50.10210">
    <property type="match status" value="1"/>
</dbReference>
<evidence type="ECO:0000256" key="4">
    <source>
        <dbReference type="ARBA" id="ARBA00015486"/>
    </source>
</evidence>
<dbReference type="HOGENOM" id="CLU_002982_0_0_6"/>
<dbReference type="InterPro" id="IPR003200">
    <property type="entry name" value="Nict_dMeBzImd_PRibTrfase"/>
</dbReference>
<evidence type="ECO:0000256" key="5">
    <source>
        <dbReference type="ARBA" id="ARBA00022573"/>
    </source>
</evidence>
<keyword evidence="12" id="KW-1185">Reference proteome</keyword>
<comment type="function">
    <text evidence="10">Catalyzes the synthesis of alpha-ribazole-5'-phosphate from nicotinate mononucleotide (NAMN) and 5,6-dimethylbenzimidazole (DMB).</text>
</comment>
<dbReference type="NCBIfam" id="NF000996">
    <property type="entry name" value="PRK00105.1"/>
    <property type="match status" value="1"/>
</dbReference>
<accession>R8B156</accession>
<evidence type="ECO:0000313" key="11">
    <source>
        <dbReference type="EMBL" id="EON92297.1"/>
    </source>
</evidence>
<dbReference type="InterPro" id="IPR023195">
    <property type="entry name" value="Nict_dMeBzImd_PRibTrfase_N"/>
</dbReference>
<dbReference type="Proteomes" id="UP000016540">
    <property type="component" value="Unassembled WGS sequence"/>
</dbReference>
<evidence type="ECO:0000256" key="10">
    <source>
        <dbReference type="HAMAP-Rule" id="MF_00230"/>
    </source>
</evidence>
<dbReference type="InterPro" id="IPR017846">
    <property type="entry name" value="Nict_dMeBzImd_PRibTrfase_bact"/>
</dbReference>
<reference evidence="11 12" key="1">
    <citation type="journal article" date="2013" name="Genome Announc.">
        <title>Draft Genome Sequence of the Moderately Halophilic Bacterium Marinobacter lipolyticus Strain SM19.</title>
        <authorList>
            <person name="Papke R.T."/>
            <person name="de la Haba R.R."/>
            <person name="Infante-Dominguez C."/>
            <person name="Perez D."/>
            <person name="Sanchez-Porro C."/>
            <person name="Lapierre P."/>
            <person name="Ventosa A."/>
        </authorList>
    </citation>
    <scope>NUCLEOTIDE SEQUENCE [LARGE SCALE GENOMIC DNA]</scope>
    <source>
        <strain evidence="11 12">SM19</strain>
    </source>
</reference>
<name>R8B156_9GAMM</name>
<dbReference type="FunFam" id="3.40.50.10210:FF:000001">
    <property type="entry name" value="Nicotinate-nucleotide--dimethylbenzimidazole phosphoribosyltransferase"/>
    <property type="match status" value="1"/>
</dbReference>
<dbReference type="NCBIfam" id="TIGR03160">
    <property type="entry name" value="cobT_DBIPRT"/>
    <property type="match status" value="1"/>
</dbReference>
<evidence type="ECO:0000256" key="2">
    <source>
        <dbReference type="ARBA" id="ARBA00007110"/>
    </source>
</evidence>
<dbReference type="eggNOG" id="COG2038">
    <property type="taxonomic scope" value="Bacteria"/>
</dbReference>
<dbReference type="GO" id="GO:0008939">
    <property type="term" value="F:nicotinate-nucleotide-dimethylbenzimidazole phosphoribosyltransferase activity"/>
    <property type="evidence" value="ECO:0007669"/>
    <property type="project" value="UniProtKB-UniRule"/>
</dbReference>
<dbReference type="STRING" id="1318628.MARLIPOL_11761"/>
<dbReference type="CDD" id="cd02439">
    <property type="entry name" value="DMB-PRT_CobT"/>
    <property type="match status" value="1"/>
</dbReference>
<proteinExistence type="inferred from homology"/>
<keyword evidence="6 10" id="KW-0328">Glycosyltransferase</keyword>
<organism evidence="11 12">
    <name type="scientific">Marinobacter lipolyticus SM19</name>
    <dbReference type="NCBI Taxonomy" id="1318628"/>
    <lineage>
        <taxon>Bacteria</taxon>
        <taxon>Pseudomonadati</taxon>
        <taxon>Pseudomonadota</taxon>
        <taxon>Gammaproteobacteria</taxon>
        <taxon>Pseudomonadales</taxon>
        <taxon>Marinobacteraceae</taxon>
        <taxon>Marinobacter</taxon>
    </lineage>
</organism>
<dbReference type="Gene3D" id="1.10.1610.10">
    <property type="match status" value="1"/>
</dbReference>
<evidence type="ECO:0000256" key="8">
    <source>
        <dbReference type="ARBA" id="ARBA00030686"/>
    </source>
</evidence>